<dbReference type="CDD" id="cd17546">
    <property type="entry name" value="REC_hyHK_CKI1_RcsC-like"/>
    <property type="match status" value="1"/>
</dbReference>
<dbReference type="PANTHER" id="PTHR43395:SF8">
    <property type="entry name" value="HISTIDINE KINASE"/>
    <property type="match status" value="1"/>
</dbReference>
<comment type="caution">
    <text evidence="16">The sequence shown here is derived from an EMBL/GenBank/DDBJ whole genome shotgun (WGS) entry which is preliminary data.</text>
</comment>
<dbReference type="Pfam" id="PF00072">
    <property type="entry name" value="Response_reg"/>
    <property type="match status" value="1"/>
</dbReference>
<dbReference type="PROSITE" id="PS50851">
    <property type="entry name" value="CHEW"/>
    <property type="match status" value="1"/>
</dbReference>
<keyword evidence="17" id="KW-1185">Reference proteome</keyword>
<evidence type="ECO:0000256" key="1">
    <source>
        <dbReference type="ARBA" id="ARBA00000085"/>
    </source>
</evidence>
<dbReference type="Pfam" id="PF26379">
    <property type="entry name" value="FimL_2nd"/>
    <property type="match status" value="1"/>
</dbReference>
<sequence length="2206" mass="243509">MSQDYIALEWVKGEIEETLQQAQQALEAYVENPQDNSRLKFCLSYLHQIHGTLQMVEFYGAALLAEEMEAIASALADSSLSNERDGLEILMQAIIQLPHYLEHVKVGRRDLPVVLLPILNELRSARGESFLSETALFAPTIQHHAPLTDTQAATFASDDFHHWARKIRQMLQTATLQLLQNKQPDVAKQYLNKAFARLHKALGKTPQGLVWLPALAFSEWLLKQQHFPNSAKQLLRQLDHLLKAAIEEGAAAINQPPSDELLKNLLFYVARTDVSGEAIRQVQEQFGLRQALPTEAEIQQERDALSGPDRDTVGHVLGALVEEIAAIKDRLDLLVRSDDDRVESLQAMSPSLKQVADTMGMLGLGMPRKVMQEQQSLVARLIDSGDVSDSHLLDMAGALLYVEATLSGMQREGDLNARSSESTLSDAQKAVLREARNVLEQVKDAVVEYIAKQWSVEELHEVPGLLHTIEGSLNMIPLPRVAGILSRAAAFVQTQLIDQNLKPQWSVLDVLADVLTGVEYFIERYSENPRSAGAELLDKAEAALVDLPATESLHDSLDDISFDGDENLPEVEVTSFGDALAIDDDEDAEIVHAEPERHDVVQLEEAELDLTADGESGFDPEAEALDLSAEDDGVISPDTVADDSISFDFDNLQPEDDSADLHELVDHLREQQADDHPSVDAPASEALVSSDHAAAESEPEIEAQAEPVNVPGAALNQASAADDDDDLIDDEIIEIFLEEAEEVTETLNEFWPQLKSNLDDSEALSTVRRAFHTLKGSGRMVKAEFIGELAWSIENMFNRVLDNTIEINTNLIALVDYVIGQLPLLIDDFRQQRPASVDIQPLMDYATALASGQSVAPFAADAPTEVATAEAVAEPDSSDEDEDDALLEVFEGEARSHLVTLDEFVQESYAEDYINGLSDQLQRALHTLKGSAHMAGITAIANVASPLERLVKELRAYQINNSADVVGLIATGSGLIASALETRELLQAEHIAGADVYVERLHQLEKQLLEPLQVEDSSRRGPNPQAIAQFLAQGMDSLLDADRLLNRWHHDHDDSVLTALTRDLQEVGAGAAEAEVPHIQALADALNNLYLRIQNEQAAPTEELLALASEAHEAVLAMMDCLAAGQETQSPDELLMRIRNWQFPLADMGDELPVLQLDDVVTDDDEDDIGLADVSYDVDGDDDVLSVLSEDYSAQEDDVPQAELDVEPVVPSPAQNEAHSEMDMLPLPAVEDGDEDEILEIFLEEAQEITESVETAIQRWRQHPDNLLHVAQLQRELHTLKGGARMAELSEVADLCHELETLYENINDGRLAVQMQIFDLLERAHDELGTQLDAVREGVRPAAADSMMAEIRQYLKGGACGELPEELNEEDCDLDDESEFAEQPPLPAVQAETLDESDREILEIFLEEAHELQEALDRALHDWEQEPANTAGAEEAQRVLHTLKGGARLAGLTEIGDLAHTFEANILKAQQGHIDRSAAFFQSAYQRQDELINQLDAVEVMLASDGLVVLGEKSLTIEPLTIDAEPDSAAAEINEPAPEEEQGEEKPSAAQSSDVAEQPVSDPASNVVPLRRAVPDAPKQDKAAAQQAARKAPQELVKVSADLLDNLVNLAGETSIGRGRLEQQVTDFSHTLEEMDMTLDRLRDQLRRLDMETEAQVIFRQERQGPDYEDFDPLEMDRYSAMQQLSRALVESASDLLDLKETLSHKTRDAETLLLQQSRVNTELQEGLMKTRMVPFQRLVPRLRRIVRQVSLELDKQVELRVYNADGEMDRTILERMISPLEHMVRNAVDHGIENPALRAAAGKPDIGSIELDISRDGGDVVLTMSDDGRGVNLEAVKRKAIERGLMDPDANLSDQEIMQFILQAGFSTAEAVTQISGRGVGMDVVSSEIKQMGGSVEIQSEAGAGTRFVIRLPFTVSVNRALMVRVGDDLYAVPLNNIQGIVRAPVAQLQSLYDQPQAERKYHYAGTDYRIEYLGVMLENEAQPKFSAQHMPLPVLLIRGAIPFALQVDSLLGSREIVVKTLGPQFASVMGVSGGTILGDGSVVIILDLPAMIRTQASLEYQQAKLLDSQAAERRHELENRLPRILVVDDSVTVRKVTTRLLERNGMEVFTAKDGVDAMATLQDHKPDLMLLDIEMPRMDGFEVASLVRHDSRLKDIPIIMITSRTGDKHRDRAMSIGVNEYLGKPFQEDLLLGTMNRLLGREEN</sequence>
<dbReference type="InterPro" id="IPR004358">
    <property type="entry name" value="Sig_transdc_His_kin-like_C"/>
</dbReference>
<dbReference type="PROSITE" id="PS50110">
    <property type="entry name" value="RESPONSE_REGULATORY"/>
    <property type="match status" value="1"/>
</dbReference>
<dbReference type="EC" id="2.7.13.3" evidence="2"/>
<dbReference type="InterPro" id="IPR058661">
    <property type="entry name" value="FimL_2nd"/>
</dbReference>
<feature type="domain" description="HPt" evidence="15">
    <location>
        <begin position="879"/>
        <end position="983"/>
    </location>
</feature>
<dbReference type="InterPro" id="IPR051315">
    <property type="entry name" value="Bact_Chemotaxis_CheA"/>
</dbReference>
<evidence type="ECO:0000256" key="2">
    <source>
        <dbReference type="ARBA" id="ARBA00012438"/>
    </source>
</evidence>
<dbReference type="Gene3D" id="3.40.50.2300">
    <property type="match status" value="1"/>
</dbReference>
<evidence type="ECO:0000256" key="7">
    <source>
        <dbReference type="ARBA" id="ARBA00023012"/>
    </source>
</evidence>
<keyword evidence="4 10" id="KW-0597">Phosphoprotein</keyword>
<dbReference type="SUPFAM" id="SSF55874">
    <property type="entry name" value="ATPase domain of HSP90 chaperone/DNA topoisomerase II/histidine kinase"/>
    <property type="match status" value="1"/>
</dbReference>
<dbReference type="InterPro" id="IPR003594">
    <property type="entry name" value="HATPase_dom"/>
</dbReference>
<dbReference type="InterPro" id="IPR036641">
    <property type="entry name" value="HPT_dom_sf"/>
</dbReference>
<dbReference type="InterPro" id="IPR004105">
    <property type="entry name" value="CheA-like_dim"/>
</dbReference>
<dbReference type="Proteomes" id="UP001147830">
    <property type="component" value="Unassembled WGS sequence"/>
</dbReference>
<feature type="modified residue" description="4-aspartylphosphate" evidence="10">
    <location>
        <position position="2134"/>
    </location>
</feature>
<feature type="modified residue" description="Phosphohistidine" evidence="9">
    <location>
        <position position="926"/>
    </location>
</feature>
<feature type="domain" description="CheW-like" evidence="14">
    <location>
        <begin position="1919"/>
        <end position="2059"/>
    </location>
</feature>
<dbReference type="SUPFAM" id="SSF47226">
    <property type="entry name" value="Histidine-containing phosphotransfer domain, HPT domain"/>
    <property type="match status" value="7"/>
</dbReference>
<proteinExistence type="predicted"/>
<dbReference type="Pfam" id="PF02895">
    <property type="entry name" value="H-kinase_dim"/>
    <property type="match status" value="1"/>
</dbReference>
<dbReference type="SUPFAM" id="SSF52172">
    <property type="entry name" value="CheY-like"/>
    <property type="match status" value="1"/>
</dbReference>
<feature type="domain" description="Response regulatory" evidence="13">
    <location>
        <begin position="2085"/>
        <end position="2201"/>
    </location>
</feature>
<dbReference type="SUPFAM" id="SSF50341">
    <property type="entry name" value="CheW-like"/>
    <property type="match status" value="1"/>
</dbReference>
<dbReference type="PANTHER" id="PTHR43395">
    <property type="entry name" value="SENSOR HISTIDINE KINASE CHEA"/>
    <property type="match status" value="1"/>
</dbReference>
<dbReference type="FunFam" id="3.30.565.10:FF:000016">
    <property type="entry name" value="Chemotaxis protein CheA, putative"/>
    <property type="match status" value="1"/>
</dbReference>
<dbReference type="GO" id="GO:0000155">
    <property type="term" value="F:phosphorelay sensor kinase activity"/>
    <property type="evidence" value="ECO:0007669"/>
    <property type="project" value="InterPro"/>
</dbReference>
<feature type="domain" description="Histidine kinase" evidence="12">
    <location>
        <begin position="1684"/>
        <end position="1917"/>
    </location>
</feature>
<dbReference type="Pfam" id="PF01627">
    <property type="entry name" value="Hpt"/>
    <property type="match status" value="5"/>
</dbReference>
<dbReference type="InterPro" id="IPR011006">
    <property type="entry name" value="CheY-like_superfamily"/>
</dbReference>
<dbReference type="SMART" id="SM01231">
    <property type="entry name" value="H-kinase_dim"/>
    <property type="match status" value="1"/>
</dbReference>
<keyword evidence="7" id="KW-0902">Two-component regulatory system</keyword>
<evidence type="ECO:0000256" key="4">
    <source>
        <dbReference type="ARBA" id="ARBA00022553"/>
    </source>
</evidence>
<gene>
    <name evidence="16" type="ORF">NYR02_01725</name>
</gene>
<dbReference type="Gene3D" id="2.30.30.40">
    <property type="entry name" value="SH3 Domains"/>
    <property type="match status" value="1"/>
</dbReference>
<evidence type="ECO:0000256" key="6">
    <source>
        <dbReference type="ARBA" id="ARBA00022777"/>
    </source>
</evidence>
<dbReference type="InterPro" id="IPR036061">
    <property type="entry name" value="CheW-like_dom_sf"/>
</dbReference>
<dbReference type="Gene3D" id="1.20.120.160">
    <property type="entry name" value="HPT domain"/>
    <property type="match status" value="7"/>
</dbReference>
<evidence type="ECO:0000256" key="11">
    <source>
        <dbReference type="SAM" id="MobiDB-lite"/>
    </source>
</evidence>
<dbReference type="InterPro" id="IPR001789">
    <property type="entry name" value="Sig_transdc_resp-reg_receiver"/>
</dbReference>
<dbReference type="GO" id="GO:0005737">
    <property type="term" value="C:cytoplasm"/>
    <property type="evidence" value="ECO:0007669"/>
    <property type="project" value="InterPro"/>
</dbReference>
<protein>
    <recommendedName>
        <fullName evidence="3">Chemotaxis protein CheA</fullName>
        <ecNumber evidence="2">2.7.13.3</ecNumber>
    </recommendedName>
</protein>
<dbReference type="PROSITE" id="PS50894">
    <property type="entry name" value="HPT"/>
    <property type="match status" value="4"/>
</dbReference>
<comment type="catalytic activity">
    <reaction evidence="1">
        <text>ATP + protein L-histidine = ADP + protein N-phospho-L-histidine.</text>
        <dbReference type="EC" id="2.7.13.3"/>
    </reaction>
</comment>
<dbReference type="Pfam" id="PF01584">
    <property type="entry name" value="CheW"/>
    <property type="match status" value="1"/>
</dbReference>
<dbReference type="InterPro" id="IPR002545">
    <property type="entry name" value="CheW-lke_dom"/>
</dbReference>
<evidence type="ECO:0000259" key="14">
    <source>
        <dbReference type="PROSITE" id="PS50851"/>
    </source>
</evidence>
<dbReference type="SMART" id="SM00260">
    <property type="entry name" value="CheW"/>
    <property type="match status" value="1"/>
</dbReference>
<dbReference type="GO" id="GO:0006935">
    <property type="term" value="P:chemotaxis"/>
    <property type="evidence" value="ECO:0007669"/>
    <property type="project" value="InterPro"/>
</dbReference>
<reference evidence="16" key="2">
    <citation type="submission" date="2022-08" db="EMBL/GenBank/DDBJ databases">
        <authorList>
            <person name="Dong C."/>
        </authorList>
    </citation>
    <scope>NUCLEOTIDE SEQUENCE</scope>
    <source>
        <strain evidence="16">59MF3M-4</strain>
    </source>
</reference>
<keyword evidence="5" id="KW-0808">Transferase</keyword>
<feature type="modified residue" description="Phosphohistidine" evidence="9">
    <location>
        <position position="772"/>
    </location>
</feature>
<evidence type="ECO:0000256" key="3">
    <source>
        <dbReference type="ARBA" id="ARBA00021495"/>
    </source>
</evidence>
<organism evidence="16 17">
    <name type="scientific">Thalassolituus pacificus</name>
    <dbReference type="NCBI Taxonomy" id="2975440"/>
    <lineage>
        <taxon>Bacteria</taxon>
        <taxon>Pseudomonadati</taxon>
        <taxon>Pseudomonadota</taxon>
        <taxon>Gammaproteobacteria</taxon>
        <taxon>Oceanospirillales</taxon>
        <taxon>Oceanospirillaceae</taxon>
        <taxon>Thalassolituus</taxon>
    </lineage>
</organism>
<evidence type="ECO:0000313" key="16">
    <source>
        <dbReference type="EMBL" id="MCT7357739.1"/>
    </source>
</evidence>
<evidence type="ECO:0000256" key="10">
    <source>
        <dbReference type="PROSITE-ProRule" id="PRU00169"/>
    </source>
</evidence>
<feature type="domain" description="HPt" evidence="15">
    <location>
        <begin position="1394"/>
        <end position="1498"/>
    </location>
</feature>
<dbReference type="PROSITE" id="PS50109">
    <property type="entry name" value="HIS_KIN"/>
    <property type="match status" value="1"/>
</dbReference>
<dbReference type="SMART" id="SM00448">
    <property type="entry name" value="REC"/>
    <property type="match status" value="1"/>
</dbReference>
<reference evidence="16" key="1">
    <citation type="journal article" date="2022" name="Front. Microbiol.">
        <title>Genome-based taxonomic rearrangement of Oceanobacter-related bacteria including the description of Thalassolituus hydrocarbonoclasticus sp. nov. and Thalassolituus pacificus sp. nov. and emended description of the genus Thalassolituus.</title>
        <authorList>
            <person name="Dong C."/>
            <person name="Wei L."/>
            <person name="Wang J."/>
            <person name="Lai Q."/>
            <person name="Huang Z."/>
            <person name="Shao Z."/>
        </authorList>
    </citation>
    <scope>NUCLEOTIDE SEQUENCE</scope>
    <source>
        <strain evidence="16">59MF3M-4</strain>
    </source>
</reference>
<feature type="region of interest" description="Disordered" evidence="11">
    <location>
        <begin position="1520"/>
        <end position="1569"/>
    </location>
</feature>
<dbReference type="SMART" id="SM00387">
    <property type="entry name" value="HATPase_c"/>
    <property type="match status" value="1"/>
</dbReference>
<dbReference type="PRINTS" id="PR00344">
    <property type="entry name" value="BCTRLSENSOR"/>
</dbReference>
<evidence type="ECO:0000256" key="8">
    <source>
        <dbReference type="ARBA" id="ARBA00035100"/>
    </source>
</evidence>
<dbReference type="EMBL" id="JAOANI010000005">
    <property type="protein sequence ID" value="MCT7357739.1"/>
    <property type="molecule type" value="Genomic_DNA"/>
</dbReference>
<keyword evidence="6" id="KW-0418">Kinase</keyword>
<evidence type="ECO:0000256" key="5">
    <source>
        <dbReference type="ARBA" id="ARBA00022679"/>
    </source>
</evidence>
<comment type="function">
    <text evidence="8">Involved in the transmission of sensory signals from the chemoreceptors to the flagellar motors. CheA is autophosphorylated; it can transfer its phosphate group to either CheB or CheY.</text>
</comment>
<dbReference type="Gene3D" id="3.30.565.10">
    <property type="entry name" value="Histidine kinase-like ATPase, C-terminal domain"/>
    <property type="match status" value="1"/>
</dbReference>
<dbReference type="InterPro" id="IPR008207">
    <property type="entry name" value="Sig_transdc_His_kin_Hpt_dom"/>
</dbReference>
<feature type="region of interest" description="Disordered" evidence="11">
    <location>
        <begin position="671"/>
        <end position="709"/>
    </location>
</feature>
<dbReference type="CDD" id="cd16916">
    <property type="entry name" value="HATPase_CheA-like"/>
    <property type="match status" value="1"/>
</dbReference>
<dbReference type="RefSeq" id="WP_260974672.1">
    <property type="nucleotide sequence ID" value="NZ_JAOANI010000005.1"/>
</dbReference>
<dbReference type="SMART" id="SM00073">
    <property type="entry name" value="HPT"/>
    <property type="match status" value="4"/>
</dbReference>
<dbReference type="InterPro" id="IPR005467">
    <property type="entry name" value="His_kinase_dom"/>
</dbReference>
<name>A0A9X3AQE3_9GAMM</name>
<evidence type="ECO:0000259" key="12">
    <source>
        <dbReference type="PROSITE" id="PS50109"/>
    </source>
</evidence>
<evidence type="ECO:0000259" key="13">
    <source>
        <dbReference type="PROSITE" id="PS50110"/>
    </source>
</evidence>
<feature type="modified residue" description="Phosphohistidine" evidence="9">
    <location>
        <position position="1441"/>
    </location>
</feature>
<evidence type="ECO:0000313" key="17">
    <source>
        <dbReference type="Proteomes" id="UP001147830"/>
    </source>
</evidence>
<dbReference type="InterPro" id="IPR036890">
    <property type="entry name" value="HATPase_C_sf"/>
</dbReference>
<dbReference type="Pfam" id="PF02518">
    <property type="entry name" value="HATPase_c"/>
    <property type="match status" value="1"/>
</dbReference>
<feature type="domain" description="HPt" evidence="15">
    <location>
        <begin position="725"/>
        <end position="832"/>
    </location>
</feature>
<feature type="domain" description="HPt" evidence="15">
    <location>
        <begin position="1231"/>
        <end position="1335"/>
    </location>
</feature>
<feature type="modified residue" description="Phosphohistidine" evidence="9">
    <location>
        <position position="1278"/>
    </location>
</feature>
<evidence type="ECO:0000256" key="9">
    <source>
        <dbReference type="PROSITE-ProRule" id="PRU00110"/>
    </source>
</evidence>
<accession>A0A9X3AQE3</accession>
<evidence type="ECO:0000259" key="15">
    <source>
        <dbReference type="PROSITE" id="PS50894"/>
    </source>
</evidence>
<dbReference type="CDD" id="cd00088">
    <property type="entry name" value="HPT"/>
    <property type="match status" value="4"/>
</dbReference>
<feature type="region of interest" description="Disordered" evidence="11">
    <location>
        <begin position="627"/>
        <end position="656"/>
    </location>
</feature>